<dbReference type="GO" id="GO:0005783">
    <property type="term" value="C:endoplasmic reticulum"/>
    <property type="evidence" value="ECO:0007669"/>
    <property type="project" value="TreeGrafter"/>
</dbReference>
<keyword evidence="3 5" id="KW-1133">Transmembrane helix</keyword>
<dbReference type="KEGG" id="vnx:VNE69_12038"/>
<accession>A0AAX4JGV6</accession>
<dbReference type="GO" id="GO:0005794">
    <property type="term" value="C:Golgi apparatus"/>
    <property type="evidence" value="ECO:0007669"/>
    <property type="project" value="TreeGrafter"/>
</dbReference>
<reference evidence="6" key="1">
    <citation type="journal article" date="2024" name="BMC Genomics">
        <title>Functional annotation of a divergent genome using sequence and structure-based similarity.</title>
        <authorList>
            <person name="Svedberg D."/>
            <person name="Winiger R.R."/>
            <person name="Berg A."/>
            <person name="Sharma H."/>
            <person name="Tellgren-Roth C."/>
            <person name="Debrunner-Vossbrinck B.A."/>
            <person name="Vossbrinck C.R."/>
            <person name="Barandun J."/>
        </authorList>
    </citation>
    <scope>NUCLEOTIDE SEQUENCE</scope>
    <source>
        <strain evidence="6">Illinois isolate</strain>
    </source>
</reference>
<name>A0AAX4JGV6_9MICR</name>
<evidence type="ECO:0000256" key="3">
    <source>
        <dbReference type="ARBA" id="ARBA00022989"/>
    </source>
</evidence>
<dbReference type="Proteomes" id="UP001334084">
    <property type="component" value="Chromosome 12"/>
</dbReference>
<evidence type="ECO:0000256" key="2">
    <source>
        <dbReference type="ARBA" id="ARBA00022692"/>
    </source>
</evidence>
<keyword evidence="4 5" id="KW-0472">Membrane</keyword>
<gene>
    <name evidence="6" type="ORF">VNE69_12038</name>
</gene>
<dbReference type="PANTHER" id="PTHR19317:SF48">
    <property type="entry name" value="PRA1 FAMILY PROTEIN"/>
    <property type="match status" value="1"/>
</dbReference>
<keyword evidence="7" id="KW-1185">Reference proteome</keyword>
<evidence type="ECO:0000256" key="1">
    <source>
        <dbReference type="ARBA" id="ARBA00004141"/>
    </source>
</evidence>
<feature type="transmembrane region" description="Helical" evidence="5">
    <location>
        <begin position="110"/>
        <end position="139"/>
    </location>
</feature>
<dbReference type="RefSeq" id="XP_065331198.1">
    <property type="nucleotide sequence ID" value="XM_065475126.1"/>
</dbReference>
<comment type="similarity">
    <text evidence="5">Belongs to the PRA1 family.</text>
</comment>
<dbReference type="PANTHER" id="PTHR19317">
    <property type="entry name" value="PRENYLATED RAB ACCEPTOR 1-RELATED"/>
    <property type="match status" value="1"/>
</dbReference>
<dbReference type="GeneID" id="90542900"/>
<comment type="subcellular location">
    <subcellularLocation>
        <location evidence="1 5">Membrane</location>
        <topology evidence="1 5">Multi-pass membrane protein</topology>
    </subcellularLocation>
</comment>
<sequence length="154" mass="17314">MEEKSQTPKVQNVFTNLMSSKTPPKEFFNLNKTSVPQNWDTAKKRISNNLEKFKTFYSSISLIFLFIFIVFNPSVVLLLGICGLCAYGNMYTPTIQGFECTKVVTNSATLGLFLLYIVVFPRTMTLILALVSLVSLGIVTHSVTLEEDEIQEDV</sequence>
<evidence type="ECO:0000256" key="5">
    <source>
        <dbReference type="RuleBase" id="RU363107"/>
    </source>
</evidence>
<dbReference type="GO" id="GO:0016020">
    <property type="term" value="C:membrane"/>
    <property type="evidence" value="ECO:0007669"/>
    <property type="project" value="UniProtKB-SubCell"/>
</dbReference>
<organism evidence="6 7">
    <name type="scientific">Vairimorpha necatrix</name>
    <dbReference type="NCBI Taxonomy" id="6039"/>
    <lineage>
        <taxon>Eukaryota</taxon>
        <taxon>Fungi</taxon>
        <taxon>Fungi incertae sedis</taxon>
        <taxon>Microsporidia</taxon>
        <taxon>Nosematidae</taxon>
        <taxon>Vairimorpha</taxon>
    </lineage>
</organism>
<evidence type="ECO:0000256" key="4">
    <source>
        <dbReference type="ARBA" id="ARBA00023136"/>
    </source>
</evidence>
<dbReference type="AlphaFoldDB" id="A0AAX4JGV6"/>
<feature type="transmembrane region" description="Helical" evidence="5">
    <location>
        <begin position="62"/>
        <end position="90"/>
    </location>
</feature>
<dbReference type="InterPro" id="IPR004895">
    <property type="entry name" value="Prenylated_rab_accept_PRA1"/>
</dbReference>
<evidence type="ECO:0000313" key="7">
    <source>
        <dbReference type="Proteomes" id="UP001334084"/>
    </source>
</evidence>
<keyword evidence="2 5" id="KW-0812">Transmembrane</keyword>
<evidence type="ECO:0000313" key="6">
    <source>
        <dbReference type="EMBL" id="WUR05053.1"/>
    </source>
</evidence>
<dbReference type="GO" id="GO:0016192">
    <property type="term" value="P:vesicle-mediated transport"/>
    <property type="evidence" value="ECO:0007669"/>
    <property type="project" value="TreeGrafter"/>
</dbReference>
<protein>
    <recommendedName>
        <fullName evidence="5">PRA1 family protein</fullName>
    </recommendedName>
</protein>
<dbReference type="EMBL" id="CP142737">
    <property type="protein sequence ID" value="WUR05053.1"/>
    <property type="molecule type" value="Genomic_DNA"/>
</dbReference>
<dbReference type="Pfam" id="PF03208">
    <property type="entry name" value="PRA1"/>
    <property type="match status" value="1"/>
</dbReference>
<proteinExistence type="inferred from homology"/>